<gene>
    <name evidence="1" type="ORF">GPJ59_14755</name>
</gene>
<evidence type="ECO:0000313" key="1">
    <source>
        <dbReference type="EMBL" id="MBW5483111.1"/>
    </source>
</evidence>
<keyword evidence="2" id="KW-1185">Reference proteome</keyword>
<dbReference type="Proteomes" id="UP000812013">
    <property type="component" value="Unassembled WGS sequence"/>
</dbReference>
<dbReference type="EMBL" id="WTFF01000088">
    <property type="protein sequence ID" value="MBW5483111.1"/>
    <property type="molecule type" value="Genomic_DNA"/>
</dbReference>
<organism evidence="1 2">
    <name type="scientific">Streptomyces bambusae</name>
    <dbReference type="NCBI Taxonomy" id="1550616"/>
    <lineage>
        <taxon>Bacteria</taxon>
        <taxon>Bacillati</taxon>
        <taxon>Actinomycetota</taxon>
        <taxon>Actinomycetes</taxon>
        <taxon>Kitasatosporales</taxon>
        <taxon>Streptomycetaceae</taxon>
        <taxon>Streptomyces</taxon>
    </lineage>
</organism>
<name>A0ABS6Z8R4_9ACTN</name>
<dbReference type="RefSeq" id="WP_219667576.1">
    <property type="nucleotide sequence ID" value="NZ_WTFF01000088.1"/>
</dbReference>
<comment type="caution">
    <text evidence="1">The sequence shown here is derived from an EMBL/GenBank/DDBJ whole genome shotgun (WGS) entry which is preliminary data.</text>
</comment>
<reference evidence="1 2" key="1">
    <citation type="submission" date="2019-12" db="EMBL/GenBank/DDBJ databases">
        <title>Genome sequence of Streptomyces bambusae.</title>
        <authorList>
            <person name="Bansal K."/>
            <person name="Choksket S."/>
            <person name="Korpole S."/>
            <person name="Patil P.B."/>
        </authorList>
    </citation>
    <scope>NUCLEOTIDE SEQUENCE [LARGE SCALE GENOMIC DNA]</scope>
    <source>
        <strain evidence="1 2">SK60</strain>
    </source>
</reference>
<protein>
    <submittedName>
        <fullName evidence="1">Uncharacterized protein</fullName>
    </submittedName>
</protein>
<sequence>MTDPTDPADPEFRLAAVFDHVDPETGPGFAVDHPAVEDPELLGLLVERLNAGTPVLMTPMLMDDVLDPGRRSQVPMNFRTDGCWVWTDTVTYYLEQYALAPDPGLLAHLSSPHYETPGLLDPEVVERVVAFVLTPAPGGEAVHVLS</sequence>
<proteinExistence type="predicted"/>
<evidence type="ECO:0000313" key="2">
    <source>
        <dbReference type="Proteomes" id="UP000812013"/>
    </source>
</evidence>
<accession>A0ABS6Z8R4</accession>